<evidence type="ECO:0000313" key="3">
    <source>
        <dbReference type="Proteomes" id="UP000276282"/>
    </source>
</evidence>
<reference evidence="2 3" key="1">
    <citation type="submission" date="2018-10" db="EMBL/GenBank/DDBJ databases">
        <title>Genomic Encyclopedia of Archaeal and Bacterial Type Strains, Phase II (KMG-II): from individual species to whole genera.</title>
        <authorList>
            <person name="Goeker M."/>
        </authorList>
    </citation>
    <scope>NUCLEOTIDE SEQUENCE [LARGE SCALE GENOMIC DNA]</scope>
    <source>
        <strain evidence="2 3">DSM 19839</strain>
    </source>
</reference>
<organism evidence="2 3">
    <name type="scientific">Gillisia mitskevichiae</name>
    <dbReference type="NCBI Taxonomy" id="270921"/>
    <lineage>
        <taxon>Bacteria</taxon>
        <taxon>Pseudomonadati</taxon>
        <taxon>Bacteroidota</taxon>
        <taxon>Flavobacteriia</taxon>
        <taxon>Flavobacteriales</taxon>
        <taxon>Flavobacteriaceae</taxon>
        <taxon>Gillisia</taxon>
    </lineage>
</organism>
<proteinExistence type="predicted"/>
<dbReference type="Proteomes" id="UP000276282">
    <property type="component" value="Unassembled WGS sequence"/>
</dbReference>
<accession>A0A495NX85</accession>
<dbReference type="EMBL" id="RBLG01000012">
    <property type="protein sequence ID" value="RKS42477.1"/>
    <property type="molecule type" value="Genomic_DNA"/>
</dbReference>
<keyword evidence="1" id="KW-0472">Membrane</keyword>
<dbReference type="RefSeq" id="WP_121347124.1">
    <property type="nucleotide sequence ID" value="NZ_RBLG01000012.1"/>
</dbReference>
<feature type="transmembrane region" description="Helical" evidence="1">
    <location>
        <begin position="7"/>
        <end position="25"/>
    </location>
</feature>
<dbReference type="AlphaFoldDB" id="A0A495NX85"/>
<name>A0A495NX85_9FLAO</name>
<protein>
    <submittedName>
        <fullName evidence="2">Uncharacterized protein</fullName>
    </submittedName>
</protein>
<evidence type="ECO:0000256" key="1">
    <source>
        <dbReference type="SAM" id="Phobius"/>
    </source>
</evidence>
<evidence type="ECO:0000313" key="2">
    <source>
        <dbReference type="EMBL" id="RKS42477.1"/>
    </source>
</evidence>
<comment type="caution">
    <text evidence="2">The sequence shown here is derived from an EMBL/GenBank/DDBJ whole genome shotgun (WGS) entry which is preliminary data.</text>
</comment>
<sequence>MIKIKNILIFVFAFGVIFTIGYVIYTLNDFQIKYAEDSTELKTIITDSRFLSGYSNDTLKLRTEYLLIKTIRDSTITYEYKSISDSTRNLKVRYLMKNQKLQIEHIEYKKFDENVYQNDADSINWFDRYKMSDPIIDGMSPVIFNEEYGVLAIANPLGPSAFFMDKHNDSLRVIKIMEELY</sequence>
<dbReference type="OrthoDB" id="1425427at2"/>
<keyword evidence="3" id="KW-1185">Reference proteome</keyword>
<keyword evidence="1" id="KW-1133">Transmembrane helix</keyword>
<keyword evidence="1" id="KW-0812">Transmembrane</keyword>
<gene>
    <name evidence="2" type="ORF">BC962_3291</name>
</gene>